<protein>
    <recommendedName>
        <fullName evidence="1">DNA (cytosine-5-)-methyltransferase</fullName>
        <ecNumber evidence="1">2.1.1.37</ecNumber>
    </recommendedName>
</protein>
<dbReference type="GO" id="GO:0032259">
    <property type="term" value="P:methylation"/>
    <property type="evidence" value="ECO:0007669"/>
    <property type="project" value="UniProtKB-KW"/>
</dbReference>
<gene>
    <name evidence="8" type="ORF">DBO85_06820</name>
</gene>
<dbReference type="PANTHER" id="PTHR10629">
    <property type="entry name" value="CYTOSINE-SPECIFIC METHYLTRANSFERASE"/>
    <property type="match status" value="1"/>
</dbReference>
<evidence type="ECO:0000256" key="2">
    <source>
        <dbReference type="ARBA" id="ARBA00022603"/>
    </source>
</evidence>
<evidence type="ECO:0000313" key="9">
    <source>
        <dbReference type="Proteomes" id="UP000244064"/>
    </source>
</evidence>
<evidence type="ECO:0000256" key="6">
    <source>
        <dbReference type="ARBA" id="ARBA00047422"/>
    </source>
</evidence>
<dbReference type="Proteomes" id="UP000244064">
    <property type="component" value="Unassembled WGS sequence"/>
</dbReference>
<evidence type="ECO:0000313" key="8">
    <source>
        <dbReference type="EMBL" id="PTU75090.1"/>
    </source>
</evidence>
<name>A0A2T5PBF9_9PSED</name>
<keyword evidence="2 7" id="KW-0489">Methyltransferase</keyword>
<dbReference type="PANTHER" id="PTHR10629:SF52">
    <property type="entry name" value="DNA (CYTOSINE-5)-METHYLTRANSFERASE 1"/>
    <property type="match status" value="1"/>
</dbReference>
<dbReference type="Gene3D" id="3.90.120.10">
    <property type="entry name" value="DNA Methylase, subunit A, domain 2"/>
    <property type="match status" value="2"/>
</dbReference>
<proteinExistence type="inferred from homology"/>
<dbReference type="InterPro" id="IPR050390">
    <property type="entry name" value="C5-Methyltransferase"/>
</dbReference>
<dbReference type="EMBL" id="QASN01000013">
    <property type="protein sequence ID" value="PTU75090.1"/>
    <property type="molecule type" value="Genomic_DNA"/>
</dbReference>
<keyword evidence="4 7" id="KW-0949">S-adenosyl-L-methionine</keyword>
<dbReference type="Pfam" id="PF00145">
    <property type="entry name" value="DNA_methylase"/>
    <property type="match status" value="3"/>
</dbReference>
<keyword evidence="3 7" id="KW-0808">Transferase</keyword>
<dbReference type="AlphaFoldDB" id="A0A2T5PBF9"/>
<dbReference type="InterPro" id="IPR029063">
    <property type="entry name" value="SAM-dependent_MTases_sf"/>
</dbReference>
<dbReference type="Gene3D" id="3.40.50.150">
    <property type="entry name" value="Vaccinia Virus protein VP39"/>
    <property type="match status" value="2"/>
</dbReference>
<reference evidence="8 9" key="1">
    <citation type="submission" date="2018-04" db="EMBL/GenBank/DDBJ databases">
        <title>Pseudomonas sp. nov., isolated from mangrove soil.</title>
        <authorList>
            <person name="Chen C."/>
        </authorList>
    </citation>
    <scope>NUCLEOTIDE SEQUENCE [LARGE SCALE GENOMIC DNA]</scope>
    <source>
        <strain evidence="8 9">TC-11</strain>
    </source>
</reference>
<feature type="active site" evidence="7">
    <location>
        <position position="386"/>
    </location>
</feature>
<keyword evidence="5" id="KW-0680">Restriction system</keyword>
<organism evidence="8 9">
    <name type="scientific">Pseudomonas mangrovi</name>
    <dbReference type="NCBI Taxonomy" id="2161748"/>
    <lineage>
        <taxon>Bacteria</taxon>
        <taxon>Pseudomonadati</taxon>
        <taxon>Pseudomonadota</taxon>
        <taxon>Gammaproteobacteria</taxon>
        <taxon>Pseudomonadales</taxon>
        <taxon>Pseudomonadaceae</taxon>
        <taxon>Pseudomonas</taxon>
    </lineage>
</organism>
<dbReference type="InterPro" id="IPR001525">
    <property type="entry name" value="C5_MeTfrase"/>
</dbReference>
<comment type="catalytic activity">
    <reaction evidence="6">
        <text>a 2'-deoxycytidine in DNA + S-adenosyl-L-methionine = a 5-methyl-2'-deoxycytidine in DNA + S-adenosyl-L-homocysteine + H(+)</text>
        <dbReference type="Rhea" id="RHEA:13681"/>
        <dbReference type="Rhea" id="RHEA-COMP:11369"/>
        <dbReference type="Rhea" id="RHEA-COMP:11370"/>
        <dbReference type="ChEBI" id="CHEBI:15378"/>
        <dbReference type="ChEBI" id="CHEBI:57856"/>
        <dbReference type="ChEBI" id="CHEBI:59789"/>
        <dbReference type="ChEBI" id="CHEBI:85452"/>
        <dbReference type="ChEBI" id="CHEBI:85454"/>
        <dbReference type="EC" id="2.1.1.37"/>
    </reaction>
</comment>
<dbReference type="PROSITE" id="PS51679">
    <property type="entry name" value="SAM_MT_C5"/>
    <property type="match status" value="1"/>
</dbReference>
<dbReference type="EC" id="2.1.1.37" evidence="1"/>
<sequence length="805" mass="88887">MINPTLIKIRQKIQAQKLTLQEAAAAIGIGASALERHLSGEYVRSDSMAKYRLWLEEVQAQNNPQATAKQRSDVEEEFLSPLPPIGGMDTQSITPQKPLNVVDLFCGCGGMSLGFERFDGGRVYRVAMALDIEAPMVRVFNDNHPSPSGNLPIARQSDITDFMSESEIQGYYLDHLARTTGDTALAKELTELGNGGIPSLRKRLRELDQDFLENLHALRSRTDYISAIKSLGSATLGQTSVSGFHNATKLPSSGGSYPKVGPLIWHQDGDIPDTVRPFDAPLDDKLLRSCRSRMRKLWDNEAGKLSTRAAGAGRGQLASAAERIDRFMDFLESSVMRAVKALWVEWRATREAVRRSFFEAPLTQARLKSIYEDGRQVTVLLGGPPCQGFSRIGRGKIRSLKEQSVHVHEDEDSVDSRNQLMHQYVLFVAALAPKIFLFENVRHFQAVVKAEGIEFDAADILAEAIESVSERGLGYAVSRKIVVASQHAVPQARERFVMAGVRKELSKTLSSADAAAWCLSLQRRRAVPLQVALEELPEPNFSNQELQEAILEKPHSPLRNETAVPDQASDIYRAWAFRGAVVDAHLARPPRRDDEAFFSLMGPGKRWMDYRCDEAPTLQRLAAMLAKLNDALKSSPDLAARLGISNDEVSNLVASADGSLSLRLLLESIPPQPGELEHHLLTATYLRKREGAHGDWLSRMDPAQPSKTIVSHMAKDTYAFVHPTLPRTLSVREAARVQSFPDDYRFGSVGLVDGFRVVGNAVPPLLSLQFAERVAQVLSKEDVTPGSKKTPNAAPIIESEQLAIT</sequence>
<evidence type="ECO:0000256" key="3">
    <source>
        <dbReference type="ARBA" id="ARBA00022679"/>
    </source>
</evidence>
<comment type="similarity">
    <text evidence="7">Belongs to the class I-like SAM-binding methyltransferase superfamily. C5-methyltransferase family.</text>
</comment>
<dbReference type="SUPFAM" id="SSF53335">
    <property type="entry name" value="S-adenosyl-L-methionine-dependent methyltransferases"/>
    <property type="match status" value="1"/>
</dbReference>
<evidence type="ECO:0000256" key="4">
    <source>
        <dbReference type="ARBA" id="ARBA00022691"/>
    </source>
</evidence>
<dbReference type="RefSeq" id="WP_108106630.1">
    <property type="nucleotide sequence ID" value="NZ_QASN01000013.1"/>
</dbReference>
<dbReference type="GO" id="GO:0009307">
    <property type="term" value="P:DNA restriction-modification system"/>
    <property type="evidence" value="ECO:0007669"/>
    <property type="project" value="UniProtKB-KW"/>
</dbReference>
<comment type="caution">
    <text evidence="8">The sequence shown here is derived from an EMBL/GenBank/DDBJ whole genome shotgun (WGS) entry which is preliminary data.</text>
</comment>
<evidence type="ECO:0000256" key="5">
    <source>
        <dbReference type="ARBA" id="ARBA00022747"/>
    </source>
</evidence>
<dbReference type="GO" id="GO:0003886">
    <property type="term" value="F:DNA (cytosine-5-)-methyltransferase activity"/>
    <property type="evidence" value="ECO:0007669"/>
    <property type="project" value="UniProtKB-EC"/>
</dbReference>
<evidence type="ECO:0000256" key="1">
    <source>
        <dbReference type="ARBA" id="ARBA00011975"/>
    </source>
</evidence>
<dbReference type="OrthoDB" id="9813719at2"/>
<keyword evidence="9" id="KW-1185">Reference proteome</keyword>
<accession>A0A2T5PBF9</accession>
<evidence type="ECO:0000256" key="7">
    <source>
        <dbReference type="PROSITE-ProRule" id="PRU01016"/>
    </source>
</evidence>